<dbReference type="Proteomes" id="UP000263596">
    <property type="component" value="Unassembled WGS sequence"/>
</dbReference>
<gene>
    <name evidence="1" type="ORF">DHW29_06045</name>
</gene>
<sequence>MITQELPELDPNELPFIDKEQPQQELRIGDKVVRVNKSTKPKLWEILSESNVFLNNFVCHCKDELLQHFHKSELRLASSEEIQASQRIDH</sequence>
<protein>
    <submittedName>
        <fullName evidence="1">Uncharacterized protein</fullName>
    </submittedName>
</protein>
<proteinExistence type="predicted"/>
<accession>A0A3D2SNT3</accession>
<name>A0A3D2SNT3_9GAMM</name>
<organism evidence="1 2">
    <name type="scientific">Acinetobacter ursingii</name>
    <dbReference type="NCBI Taxonomy" id="108980"/>
    <lineage>
        <taxon>Bacteria</taxon>
        <taxon>Pseudomonadati</taxon>
        <taxon>Pseudomonadota</taxon>
        <taxon>Gammaproteobacteria</taxon>
        <taxon>Moraxellales</taxon>
        <taxon>Moraxellaceae</taxon>
        <taxon>Acinetobacter</taxon>
    </lineage>
</organism>
<evidence type="ECO:0000313" key="2">
    <source>
        <dbReference type="Proteomes" id="UP000263596"/>
    </source>
</evidence>
<evidence type="ECO:0000313" key="1">
    <source>
        <dbReference type="EMBL" id="HCK29780.1"/>
    </source>
</evidence>
<dbReference type="EMBL" id="DPVE01000112">
    <property type="protein sequence ID" value="HCK29780.1"/>
    <property type="molecule type" value="Genomic_DNA"/>
</dbReference>
<reference evidence="1 2" key="1">
    <citation type="journal article" date="2018" name="Nat. Biotechnol.">
        <title>A standardized bacterial taxonomy based on genome phylogeny substantially revises the tree of life.</title>
        <authorList>
            <person name="Parks D.H."/>
            <person name="Chuvochina M."/>
            <person name="Waite D.W."/>
            <person name="Rinke C."/>
            <person name="Skarshewski A."/>
            <person name="Chaumeil P.A."/>
            <person name="Hugenholtz P."/>
        </authorList>
    </citation>
    <scope>NUCLEOTIDE SEQUENCE [LARGE SCALE GENOMIC DNA]</scope>
    <source>
        <strain evidence="1">UBA9669</strain>
    </source>
</reference>
<comment type="caution">
    <text evidence="1">The sequence shown here is derived from an EMBL/GenBank/DDBJ whole genome shotgun (WGS) entry which is preliminary data.</text>
</comment>
<dbReference type="AlphaFoldDB" id="A0A3D2SNT3"/>